<reference evidence="5 6" key="1">
    <citation type="submission" date="2020-10" db="EMBL/GenBank/DDBJ databases">
        <authorList>
            <person name="Sedaghatjoo S."/>
        </authorList>
    </citation>
    <scope>NUCLEOTIDE SEQUENCE [LARGE SCALE GENOMIC DNA]</scope>
    <source>
        <strain evidence="5 6">LLFL</strain>
    </source>
</reference>
<organism evidence="5 6">
    <name type="scientific">Tilletia laevis</name>
    <dbReference type="NCBI Taxonomy" id="157183"/>
    <lineage>
        <taxon>Eukaryota</taxon>
        <taxon>Fungi</taxon>
        <taxon>Dikarya</taxon>
        <taxon>Basidiomycota</taxon>
        <taxon>Ustilaginomycotina</taxon>
        <taxon>Exobasidiomycetes</taxon>
        <taxon>Tilletiales</taxon>
        <taxon>Tilletiaceae</taxon>
        <taxon>Tilletia</taxon>
    </lineage>
</organism>
<evidence type="ECO:0000313" key="5">
    <source>
        <dbReference type="EMBL" id="CAD6956195.1"/>
    </source>
</evidence>
<dbReference type="PROSITE" id="PS50084">
    <property type="entry name" value="KH_TYPE_1"/>
    <property type="match status" value="3"/>
</dbReference>
<feature type="compositionally biased region" description="Low complexity" evidence="3">
    <location>
        <begin position="286"/>
        <end position="295"/>
    </location>
</feature>
<dbReference type="Proteomes" id="UP000836404">
    <property type="component" value="Unassembled WGS sequence"/>
</dbReference>
<feature type="compositionally biased region" description="Gly residues" evidence="3">
    <location>
        <begin position="433"/>
        <end position="446"/>
    </location>
</feature>
<feature type="compositionally biased region" description="Low complexity" evidence="3">
    <location>
        <begin position="43"/>
        <end position="72"/>
    </location>
</feature>
<sequence length="1618" mass="166778">MDIYSTAFTLPRTSAGSHTAGREPIGTPAPAPAPAHFHTEHSSASAAAAQAQQDDTAAAATAAAAAAQPAAPERSNTSPAPVQSFSNLVAQHQRHLASSLGRFGSMRSRFPPSIKGFTSAFSSGGFKRAATERIVEAASKTEAEAEAEAEAERDKEKDRQHSDVEDQLRSTTPGPASAKKGFTASFKKTVSSSANTAQQPAHERTAGAGAVPSSGSAQNAASDIDQGAETETEDLHSNAGTTISLASSSSKFGGGGGGGSTTASSITAPSSVTSGRPGQGPGPPGLYGSSSLDPSTPVSAGWPSSALSKQLPLPPLSFLSDGSTIPRGAATSPVSNEVVQEAANLEQAIKAAQAAGLDPTSAGTLLRAAQSGGNNADIVGTLENATTVHPRARTASAGGSIFNGLGPPSSTGIYALSVPVAFSSSSSSSASQGGAGAGGHQHGSRGGSADRGTVRHREDPTEAVARLANEVMAKHGCMVSYTPVYDSPSDAGNAGGAGGNALSRGGGGGGGGGSQTAGGAGASTTSASAGAAGSGLSSMYGRQGSFSAALPPPPGSSALSNPYGANAFTSSSTHSLPFSNAFASPTPASGAAGGGGPSGTAVPTLDTLLQFSQGRHPSLGSIHLPQVATPGSMNSVQHPWPTTATTTTPGTHPYASEMNSSTSSFVERPAGAGFQTPSVVSTPFGELGPNNAALYSQLYGGGGNGGTSAAANIAAALSAHNLALGMQSTTSLASSLHHYPHSMHEVPVGGSGSANTPGAGPGGSASYFNQSAQAQGQGQGQQWAGPGAGAGAGAGAAPAQPQPQQPIPSRFNFHISGTFQQVLAARGALMREAPFKNRAVIRVPRVDLVEASSSSSAGGGSAGSGPGSRAGSPPGGGGGVAAGGQRKGSNGSAAGSRSGSGSGSGLGLASSSSLVGGDVLKPYVRQRLEAIAGATLANVRIGKTDSHGADLGYGLESERVVELVVEGSFESVEQGRVAVLVLLDELAGLHVEEVEIDYKVHNIVGGRKRCHIQAIEEQTASNIYLPTPFAGVLDATGINNPSVKAKQNTVYITGDKYGVRRAKEILYQAAMSKSTSIISRTTPVLPRKVDWMLLERLEELRSVMSDNATFVNLPPIGSQTNMLSVYGDSRVNIERTTRSIMTLTAQFYVASVWLQAPAYEVFMPDALSPEQLNPVLSHVSNSSGAEVVFKKNNFEMHGLENEVRKAVSQILELDLVKNFNFEVRFQIELANEQREFISGKKNGKTNKIMKQCGVRIKFEPFNDYNFFIDLSGNDKVSALQGLSLLQEELPAEISFHVPESYHKRIIGVGGKNIQRIMKKYGVYVKFSNAEEFAQLGGYLENEDNVIARTPAKNAINLDNLKQSVMELVNEKDREYVTQTAVVARRYHRMLLGEKAGFIRDIEQKTGSTIRFPAPERASDLITLFGPESQIHTAAERLLDLVPFEAEFRTPDASLELVRLLGSQEFGALVERVKRDLCIHIVPFVPPAVTSQQQQQQQQQQAGGNGLEAVFKLRLNRSNADFLPSAKDLIEDFLISRNMQVFPSPARARSDSFASSLPYFANKLLSPAATMSPAAASLGILGPTESNDSLSASAPGPPSLHPTTGSRPLLPARSKRPSG</sequence>
<keyword evidence="6" id="KW-1185">Reference proteome</keyword>
<feature type="compositionally biased region" description="Low complexity" evidence="3">
    <location>
        <begin position="261"/>
        <end position="276"/>
    </location>
</feature>
<dbReference type="GO" id="GO:0003729">
    <property type="term" value="F:mRNA binding"/>
    <property type="evidence" value="ECO:0007669"/>
    <property type="project" value="TreeGrafter"/>
</dbReference>
<feature type="compositionally biased region" description="Low complexity" evidence="3">
    <location>
        <begin position="206"/>
        <end position="217"/>
    </location>
</feature>
<dbReference type="Pfam" id="PF24563">
    <property type="entry name" value="KH_Mug60-KHD4"/>
    <property type="match status" value="1"/>
</dbReference>
<dbReference type="InterPro" id="IPR036612">
    <property type="entry name" value="KH_dom_type_1_sf"/>
</dbReference>
<evidence type="ECO:0000256" key="2">
    <source>
        <dbReference type="PROSITE-ProRule" id="PRU00117"/>
    </source>
</evidence>
<proteinExistence type="predicted"/>
<feature type="region of interest" description="Disordered" evidence="3">
    <location>
        <begin position="851"/>
        <end position="904"/>
    </location>
</feature>
<feature type="region of interest" description="Disordered" evidence="3">
    <location>
        <begin position="138"/>
        <end position="236"/>
    </location>
</feature>
<feature type="compositionally biased region" description="Polar residues" evidence="3">
    <location>
        <begin position="186"/>
        <end position="199"/>
    </location>
</feature>
<evidence type="ECO:0000313" key="6">
    <source>
        <dbReference type="Proteomes" id="UP000836404"/>
    </source>
</evidence>
<comment type="caution">
    <text evidence="5">The sequence shown here is derived from an EMBL/GenBank/DDBJ whole genome shotgun (WGS) entry which is preliminary data.</text>
</comment>
<dbReference type="Gene3D" id="3.30.1370.10">
    <property type="entry name" value="K Homology domain, type 1"/>
    <property type="match status" value="3"/>
</dbReference>
<gene>
    <name evidence="5" type="ORF">JKILLFL_G4961</name>
</gene>
<keyword evidence="2" id="KW-0694">RNA-binding</keyword>
<dbReference type="PANTHER" id="PTHR10627">
    <property type="entry name" value="SCP160"/>
    <property type="match status" value="1"/>
</dbReference>
<feature type="domain" description="K Homology" evidence="4">
    <location>
        <begin position="1374"/>
        <end position="1442"/>
    </location>
</feature>
<feature type="region of interest" description="Disordered" evidence="3">
    <location>
        <begin position="249"/>
        <end position="306"/>
    </location>
</feature>
<feature type="compositionally biased region" description="Low complexity" evidence="3">
    <location>
        <begin position="522"/>
        <end position="536"/>
    </location>
</feature>
<evidence type="ECO:0000256" key="1">
    <source>
        <dbReference type="ARBA" id="ARBA00022737"/>
    </source>
</evidence>
<feature type="compositionally biased region" description="Low complexity" evidence="3">
    <location>
        <begin position="888"/>
        <end position="897"/>
    </location>
</feature>
<dbReference type="GO" id="GO:0005737">
    <property type="term" value="C:cytoplasm"/>
    <property type="evidence" value="ECO:0007669"/>
    <property type="project" value="TreeGrafter"/>
</dbReference>
<feature type="region of interest" description="Disordered" evidence="3">
    <location>
        <begin position="743"/>
        <end position="811"/>
    </location>
</feature>
<dbReference type="PANTHER" id="PTHR10627:SF76">
    <property type="entry name" value="KH DOMAIN-CONTAINING PROTEIN YLL032C"/>
    <property type="match status" value="1"/>
</dbReference>
<name>A0A9N8QN25_9BASI</name>
<dbReference type="InterPro" id="IPR004088">
    <property type="entry name" value="KH_dom_type_1"/>
</dbReference>
<dbReference type="Pfam" id="PF00013">
    <property type="entry name" value="KH_1"/>
    <property type="match status" value="2"/>
</dbReference>
<dbReference type="CDD" id="cd22453">
    <property type="entry name" value="KH-I_MUG60_like"/>
    <property type="match status" value="1"/>
</dbReference>
<dbReference type="InterPro" id="IPR004087">
    <property type="entry name" value="KH_dom"/>
</dbReference>
<dbReference type="CDD" id="cd22408">
    <property type="entry name" value="KH-I_Vigilin_rpt4"/>
    <property type="match status" value="1"/>
</dbReference>
<feature type="compositionally biased region" description="Polar residues" evidence="3">
    <location>
        <begin position="1"/>
        <end position="17"/>
    </location>
</feature>
<keyword evidence="1" id="KW-0677">Repeat</keyword>
<dbReference type="CDD" id="cd00105">
    <property type="entry name" value="KH-I"/>
    <property type="match status" value="1"/>
</dbReference>
<feature type="domain" description="K Homology" evidence="4">
    <location>
        <begin position="988"/>
        <end position="1071"/>
    </location>
</feature>
<feature type="compositionally biased region" description="Gly residues" evidence="3">
    <location>
        <begin position="506"/>
        <end position="521"/>
    </location>
</feature>
<accession>A0A9N8QN25</accession>
<feature type="compositionally biased region" description="Basic and acidic residues" evidence="3">
    <location>
        <begin position="150"/>
        <end position="168"/>
    </location>
</feature>
<protein>
    <recommendedName>
        <fullName evidence="4">K Homology domain-containing protein</fullName>
    </recommendedName>
</protein>
<dbReference type="SMART" id="SM00322">
    <property type="entry name" value="KH"/>
    <property type="match status" value="3"/>
</dbReference>
<dbReference type="InterPro" id="IPR056553">
    <property type="entry name" value="KH_Mug60-KHD4"/>
</dbReference>
<feature type="region of interest" description="Disordered" evidence="3">
    <location>
        <begin position="1"/>
        <end position="82"/>
    </location>
</feature>
<feature type="region of interest" description="Disordered" evidence="3">
    <location>
        <begin position="506"/>
        <end position="536"/>
    </location>
</feature>
<evidence type="ECO:0000259" key="4">
    <source>
        <dbReference type="SMART" id="SM00322"/>
    </source>
</evidence>
<dbReference type="EMBL" id="CAJHJF010006374">
    <property type="protein sequence ID" value="CAD6956195.1"/>
    <property type="molecule type" value="Genomic_DNA"/>
</dbReference>
<feature type="compositionally biased region" description="Low complexity" evidence="3">
    <location>
        <begin position="772"/>
        <end position="785"/>
    </location>
</feature>
<evidence type="ECO:0000256" key="3">
    <source>
        <dbReference type="SAM" id="MobiDB-lite"/>
    </source>
</evidence>
<feature type="compositionally biased region" description="Gly residues" evidence="3">
    <location>
        <begin position="857"/>
        <end position="886"/>
    </location>
</feature>
<feature type="region of interest" description="Disordered" evidence="3">
    <location>
        <begin position="1577"/>
        <end position="1618"/>
    </location>
</feature>
<dbReference type="SUPFAM" id="SSF54791">
    <property type="entry name" value="Eukaryotic type KH-domain (KH-domain type I)"/>
    <property type="match status" value="4"/>
</dbReference>
<feature type="domain" description="K Homology" evidence="4">
    <location>
        <begin position="1289"/>
        <end position="1369"/>
    </location>
</feature>
<feature type="region of interest" description="Disordered" evidence="3">
    <location>
        <begin position="425"/>
        <end position="459"/>
    </location>
</feature>